<evidence type="ECO:0008006" key="2">
    <source>
        <dbReference type="Google" id="ProtNLM"/>
    </source>
</evidence>
<proteinExistence type="predicted"/>
<name>A0A644XCJ8_9ZZZZ</name>
<comment type="caution">
    <text evidence="1">The sequence shown here is derived from an EMBL/GenBank/DDBJ whole genome shotgun (WGS) entry which is preliminary data.</text>
</comment>
<protein>
    <recommendedName>
        <fullName evidence="2">Chorismate mutase domain-containing protein</fullName>
    </recommendedName>
</protein>
<organism evidence="1">
    <name type="scientific">bioreactor metagenome</name>
    <dbReference type="NCBI Taxonomy" id="1076179"/>
    <lineage>
        <taxon>unclassified sequences</taxon>
        <taxon>metagenomes</taxon>
        <taxon>ecological metagenomes</taxon>
    </lineage>
</organism>
<reference evidence="1" key="1">
    <citation type="submission" date="2019-08" db="EMBL/GenBank/DDBJ databases">
        <authorList>
            <person name="Kucharzyk K."/>
            <person name="Murdoch R.W."/>
            <person name="Higgins S."/>
            <person name="Loffler F."/>
        </authorList>
    </citation>
    <scope>NUCLEOTIDE SEQUENCE</scope>
</reference>
<dbReference type="EMBL" id="VSSQ01002129">
    <property type="protein sequence ID" value="MPM13508.1"/>
    <property type="molecule type" value="Genomic_DNA"/>
</dbReference>
<gene>
    <name evidence="1" type="ORF">SDC9_59865</name>
</gene>
<evidence type="ECO:0000313" key="1">
    <source>
        <dbReference type="EMBL" id="MPM13508.1"/>
    </source>
</evidence>
<accession>A0A644XCJ8</accession>
<sequence length="50" mass="5636">MTKRKPIPERRAQREKILELQQGTGINDVAGVRELFKKMVGTVLENGLEG</sequence>
<dbReference type="AlphaFoldDB" id="A0A644XCJ8"/>